<dbReference type="CDD" id="cd01310">
    <property type="entry name" value="TatD_DNAse"/>
    <property type="match status" value="1"/>
</dbReference>
<feature type="binding site" evidence="3">
    <location>
        <position position="130"/>
    </location>
    <ligand>
        <name>a divalent metal cation</name>
        <dbReference type="ChEBI" id="CHEBI:60240"/>
        <label>2</label>
    </ligand>
</feature>
<dbReference type="KEGG" id="ccel:CCDG5_0152"/>
<keyword evidence="5" id="KW-1185">Reference proteome</keyword>
<evidence type="ECO:0000256" key="2">
    <source>
        <dbReference type="ARBA" id="ARBA00022801"/>
    </source>
</evidence>
<dbReference type="SUPFAM" id="SSF51556">
    <property type="entry name" value="Metallo-dependent hydrolases"/>
    <property type="match status" value="1"/>
</dbReference>
<keyword evidence="1 3" id="KW-0479">Metal-binding</keyword>
<protein>
    <submittedName>
        <fullName evidence="4">TatD family hydrolase</fullName>
    </submittedName>
</protein>
<dbReference type="GO" id="GO:0046872">
    <property type="term" value="F:metal ion binding"/>
    <property type="evidence" value="ECO:0007669"/>
    <property type="project" value="UniProtKB-KW"/>
</dbReference>
<dbReference type="Pfam" id="PF01026">
    <property type="entry name" value="TatD_DNase"/>
    <property type="match status" value="1"/>
</dbReference>
<dbReference type="AlphaFoldDB" id="A0A078KIB1"/>
<feature type="binding site" evidence="3">
    <location>
        <position position="9"/>
    </location>
    <ligand>
        <name>a divalent metal cation</name>
        <dbReference type="ChEBI" id="CHEBI:60240"/>
        <label>1</label>
    </ligand>
</feature>
<dbReference type="NCBIfam" id="TIGR00010">
    <property type="entry name" value="YchF/TatD family DNA exonuclease"/>
    <property type="match status" value="1"/>
</dbReference>
<dbReference type="PATRIC" id="fig|29343.3.peg.155"/>
<gene>
    <name evidence="4" type="ORF">CCDG5_0152</name>
</gene>
<dbReference type="FunFam" id="3.20.20.140:FF:000005">
    <property type="entry name" value="TatD family hydrolase"/>
    <property type="match status" value="1"/>
</dbReference>
<evidence type="ECO:0000256" key="1">
    <source>
        <dbReference type="ARBA" id="ARBA00022723"/>
    </source>
</evidence>
<dbReference type="PANTHER" id="PTHR46124:SF2">
    <property type="entry name" value="D-AMINOACYL-TRNA DEACYLASE"/>
    <property type="match status" value="1"/>
</dbReference>
<dbReference type="Gene3D" id="3.20.20.140">
    <property type="entry name" value="Metal-dependent hydrolases"/>
    <property type="match status" value="1"/>
</dbReference>
<dbReference type="EMBL" id="LM995447">
    <property type="protein sequence ID" value="CDZ23296.1"/>
    <property type="molecule type" value="Genomic_DNA"/>
</dbReference>
<feature type="binding site" evidence="3">
    <location>
        <position position="152"/>
    </location>
    <ligand>
        <name>a divalent metal cation</name>
        <dbReference type="ChEBI" id="CHEBI:60240"/>
        <label>2</label>
    </ligand>
</feature>
<dbReference type="PIRSF" id="PIRSF005902">
    <property type="entry name" value="DNase_TatD"/>
    <property type="match status" value="1"/>
</dbReference>
<evidence type="ECO:0000313" key="5">
    <source>
        <dbReference type="Proteomes" id="UP000032431"/>
    </source>
</evidence>
<evidence type="ECO:0000256" key="3">
    <source>
        <dbReference type="PIRSR" id="PIRSR005902-1"/>
    </source>
</evidence>
<dbReference type="InterPro" id="IPR001130">
    <property type="entry name" value="TatD-like"/>
</dbReference>
<dbReference type="InterPro" id="IPR018228">
    <property type="entry name" value="DNase_TatD-rel_CS"/>
</dbReference>
<dbReference type="PANTHER" id="PTHR46124">
    <property type="entry name" value="D-AMINOACYL-TRNA DEACYLASE"/>
    <property type="match status" value="1"/>
</dbReference>
<dbReference type="OrthoDB" id="9810005at2"/>
<accession>A0A078KIB1</accession>
<feature type="binding site" evidence="3">
    <location>
        <position position="95"/>
    </location>
    <ligand>
        <name>a divalent metal cation</name>
        <dbReference type="ChEBI" id="CHEBI:60240"/>
        <label>1</label>
    </ligand>
</feature>
<dbReference type="STRING" id="29343.CCDG5_0152"/>
<name>A0A078KIB1_9FIRM</name>
<feature type="binding site" evidence="3">
    <location>
        <position position="202"/>
    </location>
    <ligand>
        <name>a divalent metal cation</name>
        <dbReference type="ChEBI" id="CHEBI:60240"/>
        <label>1</label>
    </ligand>
</feature>
<dbReference type="PROSITE" id="PS01091">
    <property type="entry name" value="TATD_3"/>
    <property type="match status" value="1"/>
</dbReference>
<dbReference type="InterPro" id="IPR015991">
    <property type="entry name" value="TatD/YcfH-like"/>
</dbReference>
<reference evidence="5" key="1">
    <citation type="submission" date="2014-07" db="EMBL/GenBank/DDBJ databases">
        <authorList>
            <person name="Wibberg D."/>
        </authorList>
    </citation>
    <scope>NUCLEOTIDE SEQUENCE [LARGE SCALE GENOMIC DNA]</scope>
    <source>
        <strain evidence="5">DG5</strain>
    </source>
</reference>
<proteinExistence type="predicted"/>
<sequence>MEIFDTHAHYDDSSFDDDRSILLGKTLPEAGVVGVISAGTTVESSRFNASLAQKYDYVYFAAGIQPEETEKTGDGYLEEIAEIIKSSDKAVAVGEIGLDYHWKIDKPTQKRFFEEQLILANELNKPVIIHDREAHADTLELVKKYKPHGTLHCFSGSAETAMEFVRLGLYIGFTGAVTFKNNKKAPKVIEVVPIDRILVETDCPYMAPEPLRGRRSDSTMIEHTLAFIARIKGVTTEEMAHITAENARRLFNLN</sequence>
<dbReference type="HOGENOM" id="CLU_031506_4_0_9"/>
<dbReference type="GO" id="GO:0016788">
    <property type="term" value="F:hydrolase activity, acting on ester bonds"/>
    <property type="evidence" value="ECO:0007669"/>
    <property type="project" value="InterPro"/>
</dbReference>
<organism evidence="4 5">
    <name type="scientific">[Clostridium] cellulosi</name>
    <dbReference type="NCBI Taxonomy" id="29343"/>
    <lineage>
        <taxon>Bacteria</taxon>
        <taxon>Bacillati</taxon>
        <taxon>Bacillota</taxon>
        <taxon>Clostridia</taxon>
        <taxon>Eubacteriales</taxon>
        <taxon>Oscillospiraceae</taxon>
        <taxon>Oscillospiraceae incertae sedis</taxon>
    </lineage>
</organism>
<dbReference type="Proteomes" id="UP000032431">
    <property type="component" value="Chromosome I"/>
</dbReference>
<dbReference type="GO" id="GO:0004536">
    <property type="term" value="F:DNA nuclease activity"/>
    <property type="evidence" value="ECO:0007669"/>
    <property type="project" value="InterPro"/>
</dbReference>
<dbReference type="InterPro" id="IPR032466">
    <property type="entry name" value="Metal_Hydrolase"/>
</dbReference>
<keyword evidence="2 4" id="KW-0378">Hydrolase</keyword>
<feature type="binding site" evidence="3">
    <location>
        <position position="7"/>
    </location>
    <ligand>
        <name>a divalent metal cation</name>
        <dbReference type="ChEBI" id="CHEBI:60240"/>
        <label>1</label>
    </ligand>
</feature>
<evidence type="ECO:0000313" key="4">
    <source>
        <dbReference type="EMBL" id="CDZ23296.1"/>
    </source>
</evidence>